<keyword evidence="1" id="KW-0614">Plasmid</keyword>
<keyword evidence="2" id="KW-1185">Reference proteome</keyword>
<geneLocation type="plasmid" evidence="1 2">
    <name>pASTE61-200</name>
</geneLocation>
<reference evidence="1 2" key="1">
    <citation type="submission" date="2015-12" db="EMBL/GenBank/DDBJ databases">
        <title>Intraspecies pangenome expansion in the marine bacterium Alteromonas.</title>
        <authorList>
            <person name="Lopez-Perez M."/>
            <person name="Rodriguez-Valera F."/>
        </authorList>
    </citation>
    <scope>NUCLEOTIDE SEQUENCE [LARGE SCALE GENOMIC DNA]</scope>
    <source>
        <strain evidence="1 2">LMG 21861</strain>
        <plasmid evidence="1 2">pASTE61-200</plasmid>
    </source>
</reference>
<organism evidence="1 2">
    <name type="scientific">Alteromonas stellipolaris</name>
    <dbReference type="NCBI Taxonomy" id="233316"/>
    <lineage>
        <taxon>Bacteria</taxon>
        <taxon>Pseudomonadati</taxon>
        <taxon>Pseudomonadota</taxon>
        <taxon>Gammaproteobacteria</taxon>
        <taxon>Alteromonadales</taxon>
        <taxon>Alteromonadaceae</taxon>
        <taxon>Alteromonas/Salinimonas group</taxon>
        <taxon>Alteromonas</taxon>
    </lineage>
</organism>
<dbReference type="EMBL" id="CP013927">
    <property type="protein sequence ID" value="AMJ76645.1"/>
    <property type="molecule type" value="Genomic_DNA"/>
</dbReference>
<proteinExistence type="predicted"/>
<sequence length="221" mass="24376">MITDLAEQALMDTTSATLEPEFEPQSACLTATNIYFPLLRAVFRSTADDPIPLLKEALGKIRELDENLLLQHEADVTNKNDLILFAVTEAIEHSNEQWLDARVLSELVTLVEPVNVSTNTHTPHTKSGALLKIAIHLPNEHRKKGIAAAEKIINLCIQKLKNSDLNHAHEMACTQTILAELPVMLINALRSHSGGDFQTVFEGVELDVLNTITAILVDCDL</sequence>
<dbReference type="Proteomes" id="UP000056750">
    <property type="component" value="Plasmid pASTE61-200"/>
</dbReference>
<gene>
    <name evidence="1" type="ORF">AVL57_00425</name>
</gene>
<dbReference type="RefSeq" id="WP_061093686.1">
    <property type="nucleotide sequence ID" value="NZ_CP013927.1"/>
</dbReference>
<evidence type="ECO:0000313" key="2">
    <source>
        <dbReference type="Proteomes" id="UP000056750"/>
    </source>
</evidence>
<accession>A0ABN4LWA8</accession>
<evidence type="ECO:0000313" key="1">
    <source>
        <dbReference type="EMBL" id="AMJ76645.1"/>
    </source>
</evidence>
<name>A0ABN4LWA8_9ALTE</name>
<protein>
    <submittedName>
        <fullName evidence="1">Uncharacterized protein</fullName>
    </submittedName>
</protein>